<keyword evidence="8 10" id="KW-0472">Membrane</keyword>
<feature type="compositionally biased region" description="Low complexity" evidence="9">
    <location>
        <begin position="480"/>
        <end position="493"/>
    </location>
</feature>
<evidence type="ECO:0000256" key="6">
    <source>
        <dbReference type="ARBA" id="ARBA00022989"/>
    </source>
</evidence>
<proteinExistence type="inferred from homology"/>
<dbReference type="GO" id="GO:0006886">
    <property type="term" value="P:intracellular protein transport"/>
    <property type="evidence" value="ECO:0007669"/>
    <property type="project" value="InterPro"/>
</dbReference>
<dbReference type="GO" id="GO:0031201">
    <property type="term" value="C:SNARE complex"/>
    <property type="evidence" value="ECO:0007669"/>
    <property type="project" value="TreeGrafter"/>
</dbReference>
<dbReference type="Pfam" id="PF05739">
    <property type="entry name" value="SNARE"/>
    <property type="match status" value="1"/>
</dbReference>
<name>A0A2P6TPM1_CHLSO</name>
<evidence type="ECO:0000313" key="12">
    <source>
        <dbReference type="EMBL" id="PRW55959.1"/>
    </source>
</evidence>
<feature type="transmembrane region" description="Helical" evidence="10">
    <location>
        <begin position="313"/>
        <end position="342"/>
    </location>
</feature>
<evidence type="ECO:0000256" key="2">
    <source>
        <dbReference type="ARBA" id="ARBA00009063"/>
    </source>
</evidence>
<evidence type="ECO:0000256" key="8">
    <source>
        <dbReference type="ARBA" id="ARBA00023136"/>
    </source>
</evidence>
<dbReference type="Proteomes" id="UP000239899">
    <property type="component" value="Unassembled WGS sequence"/>
</dbReference>
<dbReference type="PANTHER" id="PTHR19957">
    <property type="entry name" value="SYNTAXIN"/>
    <property type="match status" value="1"/>
</dbReference>
<dbReference type="InterPro" id="IPR021538">
    <property type="entry name" value="Syntaxin-5_N"/>
</dbReference>
<organism evidence="12 13">
    <name type="scientific">Chlorella sorokiniana</name>
    <name type="common">Freshwater green alga</name>
    <dbReference type="NCBI Taxonomy" id="3076"/>
    <lineage>
        <taxon>Eukaryota</taxon>
        <taxon>Viridiplantae</taxon>
        <taxon>Chlorophyta</taxon>
        <taxon>core chlorophytes</taxon>
        <taxon>Trebouxiophyceae</taxon>
        <taxon>Chlorellales</taxon>
        <taxon>Chlorellaceae</taxon>
        <taxon>Chlorella clade</taxon>
        <taxon>Chlorella</taxon>
    </lineage>
</organism>
<feature type="region of interest" description="Disordered" evidence="9">
    <location>
        <begin position="155"/>
        <end position="226"/>
    </location>
</feature>
<dbReference type="Gene3D" id="1.20.58.70">
    <property type="match status" value="1"/>
</dbReference>
<feature type="compositionally biased region" description="Low complexity" evidence="9">
    <location>
        <begin position="40"/>
        <end position="53"/>
    </location>
</feature>
<evidence type="ECO:0000256" key="10">
    <source>
        <dbReference type="SAM" id="Phobius"/>
    </source>
</evidence>
<feature type="region of interest" description="Disordered" evidence="9">
    <location>
        <begin position="25"/>
        <end position="53"/>
    </location>
</feature>
<evidence type="ECO:0000256" key="1">
    <source>
        <dbReference type="ARBA" id="ARBA00004211"/>
    </source>
</evidence>
<feature type="region of interest" description="Disordered" evidence="9">
    <location>
        <begin position="425"/>
        <end position="451"/>
    </location>
</feature>
<dbReference type="CDD" id="cd15844">
    <property type="entry name" value="SNARE_syntaxin5"/>
    <property type="match status" value="1"/>
</dbReference>
<dbReference type="PANTHER" id="PTHR19957:SF3">
    <property type="entry name" value="SYNTAXIN-5"/>
    <property type="match status" value="1"/>
</dbReference>
<feature type="compositionally biased region" description="Low complexity" evidence="9">
    <location>
        <begin position="191"/>
        <end position="202"/>
    </location>
</feature>
<evidence type="ECO:0000256" key="5">
    <source>
        <dbReference type="ARBA" id="ARBA00022927"/>
    </source>
</evidence>
<dbReference type="InterPro" id="IPR000727">
    <property type="entry name" value="T_SNARE_dom"/>
</dbReference>
<feature type="compositionally biased region" description="Low complexity" evidence="9">
    <location>
        <begin position="425"/>
        <end position="445"/>
    </location>
</feature>
<dbReference type="GO" id="GO:0006888">
    <property type="term" value="P:endoplasmic reticulum to Golgi vesicle-mediated transport"/>
    <property type="evidence" value="ECO:0007669"/>
    <property type="project" value="TreeGrafter"/>
</dbReference>
<evidence type="ECO:0000256" key="4">
    <source>
        <dbReference type="ARBA" id="ARBA00022692"/>
    </source>
</evidence>
<comment type="similarity">
    <text evidence="2">Belongs to the syntaxin family.</text>
</comment>
<keyword evidence="13" id="KW-1185">Reference proteome</keyword>
<feature type="compositionally biased region" description="Low complexity" evidence="9">
    <location>
        <begin position="882"/>
        <end position="892"/>
    </location>
</feature>
<evidence type="ECO:0000256" key="3">
    <source>
        <dbReference type="ARBA" id="ARBA00022448"/>
    </source>
</evidence>
<evidence type="ECO:0000259" key="11">
    <source>
        <dbReference type="PROSITE" id="PS50192"/>
    </source>
</evidence>
<dbReference type="GO" id="GO:0006906">
    <property type="term" value="P:vesicle fusion"/>
    <property type="evidence" value="ECO:0007669"/>
    <property type="project" value="TreeGrafter"/>
</dbReference>
<dbReference type="InterPro" id="IPR045242">
    <property type="entry name" value="Syntaxin"/>
</dbReference>
<keyword evidence="5" id="KW-0653">Protein transport</keyword>
<dbReference type="GO" id="GO:0005484">
    <property type="term" value="F:SNAP receptor activity"/>
    <property type="evidence" value="ECO:0007669"/>
    <property type="project" value="InterPro"/>
</dbReference>
<feature type="domain" description="T-SNARE coiled-coil homology" evidence="11">
    <location>
        <begin position="237"/>
        <end position="299"/>
    </location>
</feature>
<feature type="compositionally biased region" description="Basic and acidic residues" evidence="9">
    <location>
        <begin position="683"/>
        <end position="695"/>
    </location>
</feature>
<keyword evidence="3" id="KW-0813">Transport</keyword>
<evidence type="ECO:0000313" key="13">
    <source>
        <dbReference type="Proteomes" id="UP000239899"/>
    </source>
</evidence>
<feature type="region of interest" description="Disordered" evidence="9">
    <location>
        <begin position="683"/>
        <end position="713"/>
    </location>
</feature>
<dbReference type="GO" id="GO:0048278">
    <property type="term" value="P:vesicle docking"/>
    <property type="evidence" value="ECO:0007669"/>
    <property type="project" value="TreeGrafter"/>
</dbReference>
<dbReference type="Pfam" id="PF11416">
    <property type="entry name" value="Syntaxin-5_N"/>
    <property type="match status" value="1"/>
</dbReference>
<dbReference type="GO" id="GO:0000139">
    <property type="term" value="C:Golgi membrane"/>
    <property type="evidence" value="ECO:0007669"/>
    <property type="project" value="TreeGrafter"/>
</dbReference>
<evidence type="ECO:0000256" key="7">
    <source>
        <dbReference type="ARBA" id="ARBA00023054"/>
    </source>
</evidence>
<feature type="region of interest" description="Disordered" evidence="9">
    <location>
        <begin position="473"/>
        <end position="508"/>
    </location>
</feature>
<comment type="subcellular location">
    <subcellularLocation>
        <location evidence="1">Membrane</location>
        <topology evidence="1">Single-pass type IV membrane protein</topology>
    </subcellularLocation>
</comment>
<dbReference type="STRING" id="3076.A0A2P6TPM1"/>
<feature type="compositionally biased region" description="Polar residues" evidence="9">
    <location>
        <begin position="26"/>
        <end position="37"/>
    </location>
</feature>
<protein>
    <submittedName>
        <fullName evidence="12">Qa-SYP3 Sed5p Syntaxin 5-type</fullName>
    </submittedName>
</protein>
<dbReference type="AlphaFoldDB" id="A0A2P6TPM1"/>
<dbReference type="EMBL" id="LHPG02000009">
    <property type="protein sequence ID" value="PRW55959.1"/>
    <property type="molecule type" value="Genomic_DNA"/>
</dbReference>
<sequence length="892" mass="93655">MLGATAAAGASVRDRTAEFQQIVARLQQQQGLPSTSGRDAPSAPASAAGAPQSEFARRAAKIGMGIHSTSQKLQKLAQLARRTSMFDDPAEEINELSTVVKQDIQALNQAISDLQTFSGGGPNKQSADHSHTVVDNLRSRLKDATQEFKDVLTTRTDNLKAHQERKSMFSAAPEGGAARQPLFSQPGASFLPPNARNPLAPAVRGGLQGGGSDESAPLLGGGSGGQQQQALMVPAQDQYMASRAEALHQVESTIVELGGIFQQLAHMVHEQGEMATRIDENVEDTLGNVDAGQAQLLKYLSAISSNRFLIMKVFAVLLCFMIFFIMFPALYGTVAVAAGYFLHIDPLGGLHWNSHDALLGLKCAVPILIMDALLMLPDYSPGTSTKTIKLKVPRAVAEKMKQMDAEKAAKAAKLAGVEAGTSSAAEVDADAADASSSSGSSSSSGGDAGLEQRSLSITSSGVSIKVIDLSDIAGEESGSESESSSDAASSTAEKPQAQLHGAGPSEAAAPAAAPAAAAAAAAAAEPAAATAAAAATTTAAEKQQEQPDEDLVEIEKKIPVRGQQHPLLAALYRAQMEKAVDNVGRLLPFPFELVLLLTWHLAEEMLYRGVVLTWATGWTIDRLYEAGADETVSLLGTQLATPQAGALFAAVGCATVSLALLVQRSLFPIKLIKKAEEELAATEEKDARQEERKQALEAAFGTPSPARKQKAANTLKDRARMRKVLDKVKNGLVRQRTWSTAIEGTRDLSEWALYSTSFLLTGNLLAPYVTACTSDLLFSVYQRLKARKVEESMSRSLASIKELTDTAAAVAAARKQALKPPAASGKSEASGESGSEDTSSSSNGKAGPEAEQQQQPEEQEKQQPEGGDSSEEAAAPVGARGSSSSSSSKGEE</sequence>
<feature type="compositionally biased region" description="Basic and acidic residues" evidence="9">
    <location>
        <begin position="155"/>
        <end position="167"/>
    </location>
</feature>
<feature type="region of interest" description="Disordered" evidence="9">
    <location>
        <begin position="816"/>
        <end position="892"/>
    </location>
</feature>
<dbReference type="InterPro" id="IPR006012">
    <property type="entry name" value="Syntaxin/epimorphin_CS"/>
</dbReference>
<evidence type="ECO:0000256" key="9">
    <source>
        <dbReference type="SAM" id="MobiDB-lite"/>
    </source>
</evidence>
<feature type="compositionally biased region" description="Low complexity" evidence="9">
    <location>
        <begin position="822"/>
        <end position="856"/>
    </location>
</feature>
<keyword evidence="7" id="KW-0175">Coiled coil</keyword>
<dbReference type="PROSITE" id="PS50192">
    <property type="entry name" value="T_SNARE"/>
    <property type="match status" value="1"/>
</dbReference>
<dbReference type="SUPFAM" id="SSF47661">
    <property type="entry name" value="t-snare proteins"/>
    <property type="match status" value="1"/>
</dbReference>
<dbReference type="OrthoDB" id="421009at2759"/>
<comment type="caution">
    <text evidence="12">The sequence shown here is derived from an EMBL/GenBank/DDBJ whole genome shotgun (WGS) entry which is preliminary data.</text>
</comment>
<dbReference type="PROSITE" id="PS00914">
    <property type="entry name" value="SYNTAXIN"/>
    <property type="match status" value="1"/>
</dbReference>
<reference evidence="12 13" key="1">
    <citation type="journal article" date="2018" name="Plant J.">
        <title>Genome sequences of Chlorella sorokiniana UTEX 1602 and Micractinium conductrix SAG 241.80: implications to maltose excretion by a green alga.</title>
        <authorList>
            <person name="Arriola M.B."/>
            <person name="Velmurugan N."/>
            <person name="Zhang Y."/>
            <person name="Plunkett M.H."/>
            <person name="Hondzo H."/>
            <person name="Barney B.M."/>
        </authorList>
    </citation>
    <scope>NUCLEOTIDE SEQUENCE [LARGE SCALE GENOMIC DNA]</scope>
    <source>
        <strain evidence="13">UTEX 1602</strain>
    </source>
</reference>
<dbReference type="InterPro" id="IPR010989">
    <property type="entry name" value="SNARE"/>
</dbReference>
<dbReference type="GO" id="GO:0000149">
    <property type="term" value="F:SNARE binding"/>
    <property type="evidence" value="ECO:0007669"/>
    <property type="project" value="TreeGrafter"/>
</dbReference>
<dbReference type="SMART" id="SM00397">
    <property type="entry name" value="t_SNARE"/>
    <property type="match status" value="1"/>
</dbReference>
<keyword evidence="4 10" id="KW-0812">Transmembrane</keyword>
<accession>A0A2P6TPM1</accession>
<keyword evidence="6 10" id="KW-1133">Transmembrane helix</keyword>
<gene>
    <name evidence="12" type="ORF">C2E21_4878</name>
</gene>